<reference evidence="3" key="1">
    <citation type="journal article" date="2019" name="Int. J. Syst. Evol. Microbiol.">
        <title>The Global Catalogue of Microorganisms (GCM) 10K type strain sequencing project: providing services to taxonomists for standard genome sequencing and annotation.</title>
        <authorList>
            <consortium name="The Broad Institute Genomics Platform"/>
            <consortium name="The Broad Institute Genome Sequencing Center for Infectious Disease"/>
            <person name="Wu L."/>
            <person name="Ma J."/>
        </authorList>
    </citation>
    <scope>NUCLEOTIDE SEQUENCE [LARGE SCALE GENOMIC DNA]</scope>
    <source>
        <strain evidence="3">TISTR 1858</strain>
    </source>
</reference>
<comment type="caution">
    <text evidence="2">The sequence shown here is derived from an EMBL/GenBank/DDBJ whole genome shotgun (WGS) entry which is preliminary data.</text>
</comment>
<proteinExistence type="predicted"/>
<accession>A0ABW5PZ93</accession>
<evidence type="ECO:0000313" key="2">
    <source>
        <dbReference type="EMBL" id="MFD2628713.1"/>
    </source>
</evidence>
<evidence type="ECO:0000313" key="3">
    <source>
        <dbReference type="Proteomes" id="UP001597451"/>
    </source>
</evidence>
<dbReference type="EMBL" id="JBHUMX010000019">
    <property type="protein sequence ID" value="MFD2628713.1"/>
    <property type="molecule type" value="Genomic_DNA"/>
</dbReference>
<sequence length="147" mass="16960">MTYIFKKPNTTVELKEDSVLFKRSKNDLMIHKSLRGETKVLYSQIQEIKYKEATWSSSGYLQLSTPRSSMVGVLRTVDQPQNAVKFKKDKNEDALGLKHEIEKRMENIKKGNSEPNVGSLRELKSLVDEGVITEEEFQLKKKQILNI</sequence>
<name>A0ABW5PZ93_9BACI</name>
<protein>
    <submittedName>
        <fullName evidence="2">SHOCT domain-containing protein</fullName>
    </submittedName>
</protein>
<dbReference type="InterPro" id="IPR018649">
    <property type="entry name" value="SHOCT"/>
</dbReference>
<dbReference type="Pfam" id="PF09851">
    <property type="entry name" value="SHOCT"/>
    <property type="match status" value="1"/>
</dbReference>
<feature type="domain" description="SHOCT" evidence="1">
    <location>
        <begin position="120"/>
        <end position="145"/>
    </location>
</feature>
<gene>
    <name evidence="2" type="ORF">ACFSUN_07920</name>
</gene>
<dbReference type="Proteomes" id="UP001597451">
    <property type="component" value="Unassembled WGS sequence"/>
</dbReference>
<dbReference type="RefSeq" id="WP_379561451.1">
    <property type="nucleotide sequence ID" value="NZ_JBHUMX010000019.1"/>
</dbReference>
<evidence type="ECO:0000259" key="1">
    <source>
        <dbReference type="Pfam" id="PF09851"/>
    </source>
</evidence>
<keyword evidence="3" id="KW-1185">Reference proteome</keyword>
<organism evidence="2 3">
    <name type="scientific">Oceanobacillus kapialis</name>
    <dbReference type="NCBI Taxonomy" id="481353"/>
    <lineage>
        <taxon>Bacteria</taxon>
        <taxon>Bacillati</taxon>
        <taxon>Bacillota</taxon>
        <taxon>Bacilli</taxon>
        <taxon>Bacillales</taxon>
        <taxon>Bacillaceae</taxon>
        <taxon>Oceanobacillus</taxon>
    </lineage>
</organism>